<name>A0A7J6CR86_9TELE</name>
<feature type="compositionally biased region" description="Polar residues" evidence="1">
    <location>
        <begin position="1699"/>
        <end position="1710"/>
    </location>
</feature>
<feature type="compositionally biased region" description="Polar residues" evidence="1">
    <location>
        <begin position="226"/>
        <end position="235"/>
    </location>
</feature>
<feature type="region of interest" description="Disordered" evidence="1">
    <location>
        <begin position="130"/>
        <end position="530"/>
    </location>
</feature>
<feature type="compositionally biased region" description="Low complexity" evidence="1">
    <location>
        <begin position="1795"/>
        <end position="1806"/>
    </location>
</feature>
<feature type="compositionally biased region" description="Basic and acidic residues" evidence="1">
    <location>
        <begin position="803"/>
        <end position="826"/>
    </location>
</feature>
<feature type="region of interest" description="Disordered" evidence="1">
    <location>
        <begin position="1581"/>
        <end position="1606"/>
    </location>
</feature>
<proteinExistence type="predicted"/>
<feature type="compositionally biased region" description="Polar residues" evidence="1">
    <location>
        <begin position="1326"/>
        <end position="1335"/>
    </location>
</feature>
<feature type="region of interest" description="Disordered" evidence="1">
    <location>
        <begin position="799"/>
        <end position="826"/>
    </location>
</feature>
<keyword evidence="4" id="KW-1185">Reference proteome</keyword>
<evidence type="ECO:0000256" key="1">
    <source>
        <dbReference type="SAM" id="MobiDB-lite"/>
    </source>
</evidence>
<feature type="region of interest" description="Disordered" evidence="1">
    <location>
        <begin position="883"/>
        <end position="933"/>
    </location>
</feature>
<sequence length="1946" mass="221656">MPETTSLNTVLKLKILNIPAAEAFPVNKRLPVHALRPGSSSFPSFAVILPLSVHLLAVPLCPCHYFCPPCATTQLRFHYGRHIKCFSLLETRAPLQTVDSQAGGVMAAQVEVDAGRPCVVGSRLHLSPLMDSSNKSLMESSGGTQGPLIISSEPNKPVPGPKPRLTPKPFTIEKNPTIRPILAPRPQPKPKPEPSRPVFSKPDLPSTSKPQPASKPSVPPALKSSPKPSGQTNKPVAQPFKPAPTIASTDSSKFRTTQTGDVLRRTSFGAIPARPKTDFQASTPGVEWPFASRKKQPSPSITRAKSLGFLSEIGLNNEDSNEDSGAKDECSPTVLRPQSKGSRPRPVSAVFLQNPTMSESQVVTPTPAPRWTKGRPLSSDLTSKFESIGLSLNRRPTKEDSKENTPQTPEGEKEKEHGAEKAEGPNKSPVLEKKTQKIESKDEDYKKDSKPEDTGGSSIKRRISLLLDSSSSSFSVVRVDTPGTEPRSPGLSVSDSDGTVGVKQRIKELTEEVPTTLSPPQKPQYKPRTLVSDRSKRFEAELESHSSYELKSPQQVEDDFSKKFDYSTIEGQFTKQEDRKASSLGVQDLPTNSGFYSDGVQTVRASMFEHVVERHNVQVMEDNISQDLKAQEESTIKPMPRRNHSLRIQDNTFKALEDDDPGSLVKATYREQVSPSSPVRVEHVFDTMALFGENRAVSEVLPTASLEDRAHTLRSRRSAPHGKEDRPTYEISNLLKDDAATPRYLRVGALQKWTATEADRELESQMEQQKEMLRKMEEEIQRQTELHMAAAAALKEEEEDIEAERKKQLEAQRAREREREEVAAPKRPKMLDPEEQMNKPRATYFALTGQIQEPLHQGERVDEEAILGSVKRGMKEVPFDDFTVRSGQWGPQNPIAPFRRNPSLEAAMQRDSLELHKNDTGPRTEHRLQEREWQKEAREEMEIERQRLAEFEKNLERQQEIMKQRDLEIEKQKIEREKKREIELRKEKERQKELERQREQEREKQRELERQREIELQKREKERLKQIEYERMKAAERELEQQREFERQRQKEFEREKERMLDQERLRLRELEKQKEMERERKRQLELERQREIERQKQRELEKQREMERRKEFERQLELERQRELEKQKEQERERQRQLERQRELDRQRELERQQELERQLEIERQRETERQKEFERQKQRELEIEKWKRQKAEERETKKELEELERIKELERHQLLDFELQRQREKQLQQEQVKQRSKKEREDRQKLPERQRASERHRMETEQEKSIPTSPLRPKVLDLDAVSLGFRTGRDSHENSPTARWKQPSLHPNELYKPGILDIDSFRSQTQPDTFSSTGFGGLESGSVGSAIQTRPQATQPNVLQPQTASQVQSLPQSQFHPQSQAFFQPSPAERMRTQLPPPLQPQILHQTQPHSLPFATERLRPQTHSLTETSDRLFVAQLPNNAWGHTKPELAVDEPLWVSAMEGSRRPISTRPGGLEQQFLRHEDRGSSSILTPSLTSSMSPVFTPVLHPTIAPPMVPIQTPVLTAQPGLGPIQTPMLTAQPGFGPIQTPVLTAQPCLRPSVAPILTPERCWTSESLNVGSSRALVPPPTKPLAKKETSVPTSQVANFSLTDPIWSPNWELESQGQRENRASQRDKVQQKRSRSMCRRSAPTESSADGPLTHVRTRRSRSAHKERSGETSDLVKPHGSGPEENKDTDNLVQETDSQYGTWETGLRTDDSLTPATPSSDDNLTPSPRKPTPPHTAEQPLLIDTPDGSTTSPQKKTELPFPETSTTLLDSSALRARVNLNKKSTRRAPPSRAARHSALLSQVPEGTGADDEWRYKDSTDEKTDASKQGEESDSEEQAKGIESRTSSMSQPQRVALFPGMDPSALKAQLKKRGESDNQTDGPSPSQLSRSPKSPFLPRAARVLPPAGGKENGEESSPQWLKELKTKKRLSQYENDSTA</sequence>
<feature type="compositionally biased region" description="Basic and acidic residues" evidence="1">
    <location>
        <begin position="1240"/>
        <end position="1266"/>
    </location>
</feature>
<feature type="region of interest" description="Disordered" evidence="1">
    <location>
        <begin position="709"/>
        <end position="730"/>
    </location>
</feature>
<feature type="compositionally biased region" description="Basic and acidic residues" evidence="1">
    <location>
        <begin position="410"/>
        <end position="453"/>
    </location>
</feature>
<feature type="compositionally biased region" description="Basic and acidic residues" evidence="1">
    <location>
        <begin position="911"/>
        <end position="933"/>
    </location>
</feature>
<evidence type="ECO:0000259" key="2">
    <source>
        <dbReference type="SMART" id="SM01319"/>
    </source>
</evidence>
<protein>
    <recommendedName>
        <fullName evidence="2">Tankyrase 1-binding protein C-terminal domain-containing protein</fullName>
    </recommendedName>
</protein>
<reference evidence="3 4" key="1">
    <citation type="submission" date="2020-04" db="EMBL/GenBank/DDBJ databases">
        <title>Chromosome-level genome assembly of a cyprinid fish Onychostoma macrolepis by integration of Nanopore Sequencing, Bionano and Hi-C technology.</title>
        <authorList>
            <person name="Wang D."/>
        </authorList>
    </citation>
    <scope>NUCLEOTIDE SEQUENCE [LARGE SCALE GENOMIC DNA]</scope>
    <source>
        <strain evidence="3">SWU-2019</strain>
        <tissue evidence="3">Muscle</tissue>
    </source>
</reference>
<dbReference type="Pfam" id="PF15327">
    <property type="entry name" value="Tankyrase_bdg_C"/>
    <property type="match status" value="1"/>
</dbReference>
<feature type="compositionally biased region" description="Polar residues" evidence="1">
    <location>
        <begin position="130"/>
        <end position="142"/>
    </location>
</feature>
<dbReference type="EMBL" id="JAAMOB010000008">
    <property type="protein sequence ID" value="KAF4109776.1"/>
    <property type="molecule type" value="Genomic_DNA"/>
</dbReference>
<organism evidence="3 4">
    <name type="scientific">Onychostoma macrolepis</name>
    <dbReference type="NCBI Taxonomy" id="369639"/>
    <lineage>
        <taxon>Eukaryota</taxon>
        <taxon>Metazoa</taxon>
        <taxon>Chordata</taxon>
        <taxon>Craniata</taxon>
        <taxon>Vertebrata</taxon>
        <taxon>Euteleostomi</taxon>
        <taxon>Actinopterygii</taxon>
        <taxon>Neopterygii</taxon>
        <taxon>Teleostei</taxon>
        <taxon>Ostariophysi</taxon>
        <taxon>Cypriniformes</taxon>
        <taxon>Cyprinidae</taxon>
        <taxon>Acrossocheilinae</taxon>
        <taxon>Onychostoma</taxon>
    </lineage>
</organism>
<feature type="compositionally biased region" description="Polar residues" evidence="1">
    <location>
        <begin position="1344"/>
        <end position="1379"/>
    </location>
</feature>
<feature type="compositionally biased region" description="Polar residues" evidence="1">
    <location>
        <begin position="351"/>
        <end position="364"/>
    </location>
</feature>
<feature type="compositionally biased region" description="Polar residues" evidence="1">
    <location>
        <begin position="1720"/>
        <end position="1734"/>
    </location>
</feature>
<evidence type="ECO:0000313" key="4">
    <source>
        <dbReference type="Proteomes" id="UP000579812"/>
    </source>
</evidence>
<dbReference type="PANTHER" id="PTHR22042">
    <property type="entry name" value="TANKYRASE 1 BINDING PROTEIN"/>
    <property type="match status" value="1"/>
</dbReference>
<feature type="compositionally biased region" description="Basic and acidic residues" evidence="1">
    <location>
        <begin position="1672"/>
        <end position="1698"/>
    </location>
</feature>
<feature type="region of interest" description="Disordered" evidence="1">
    <location>
        <begin position="1092"/>
        <end position="1116"/>
    </location>
</feature>
<feature type="compositionally biased region" description="Polar residues" evidence="1">
    <location>
        <begin position="246"/>
        <end position="260"/>
    </location>
</feature>
<dbReference type="InterPro" id="IPR032764">
    <property type="entry name" value="Tankyrase-bd_C"/>
</dbReference>
<feature type="compositionally biased region" description="Basic and acidic residues" evidence="1">
    <location>
        <begin position="1626"/>
        <end position="1639"/>
    </location>
</feature>
<comment type="caution">
    <text evidence="3">The sequence shown here is derived from an EMBL/GenBank/DDBJ whole genome shotgun (WGS) entry which is preliminary data.</text>
</comment>
<feature type="compositionally biased region" description="Polar residues" evidence="1">
    <location>
        <begin position="1884"/>
        <end position="1899"/>
    </location>
</feature>
<feature type="compositionally biased region" description="Basic and acidic residues" evidence="1">
    <location>
        <begin position="1819"/>
        <end position="1850"/>
    </location>
</feature>
<dbReference type="PANTHER" id="PTHR22042:SF3">
    <property type="entry name" value="RIKEN CDNA 2900026A02 GENE"/>
    <property type="match status" value="1"/>
</dbReference>
<accession>A0A7J6CR86</accession>
<feature type="region of interest" description="Disordered" evidence="1">
    <location>
        <begin position="987"/>
        <end position="1010"/>
    </location>
</feature>
<feature type="compositionally biased region" description="Low complexity" evidence="1">
    <location>
        <begin position="464"/>
        <end position="480"/>
    </location>
</feature>
<feature type="region of interest" description="Disordered" evidence="1">
    <location>
        <begin position="1623"/>
        <end position="1946"/>
    </location>
</feature>
<dbReference type="SMART" id="SM01319">
    <property type="entry name" value="Tankyrase_bdg_C"/>
    <property type="match status" value="1"/>
</dbReference>
<feature type="domain" description="Tankyrase 1-binding protein C-terminal" evidence="2">
    <location>
        <begin position="1764"/>
        <end position="1935"/>
    </location>
</feature>
<feature type="compositionally biased region" description="Pro residues" evidence="1">
    <location>
        <begin position="156"/>
        <end position="166"/>
    </location>
</feature>
<evidence type="ECO:0000313" key="3">
    <source>
        <dbReference type="EMBL" id="KAF4109776.1"/>
    </source>
</evidence>
<dbReference type="InterPro" id="IPR040006">
    <property type="entry name" value="TNKS1BP1-like"/>
</dbReference>
<feature type="compositionally biased region" description="Polar residues" evidence="1">
    <location>
        <begin position="1851"/>
        <end position="1860"/>
    </location>
</feature>
<gene>
    <name evidence="3" type="ORF">G5714_009028</name>
</gene>
<feature type="region of interest" description="Disordered" evidence="1">
    <location>
        <begin position="1225"/>
        <end position="1314"/>
    </location>
</feature>
<dbReference type="Proteomes" id="UP000579812">
    <property type="component" value="Unassembled WGS sequence"/>
</dbReference>
<feature type="region of interest" description="Disordered" evidence="1">
    <location>
        <begin position="1326"/>
        <end position="1379"/>
    </location>
</feature>